<evidence type="ECO:0000256" key="1">
    <source>
        <dbReference type="SAM" id="Coils"/>
    </source>
</evidence>
<feature type="coiled-coil region" evidence="1">
    <location>
        <begin position="82"/>
        <end position="109"/>
    </location>
</feature>
<evidence type="ECO:0000313" key="2">
    <source>
        <dbReference type="EMBL" id="KAL3079974.1"/>
    </source>
</evidence>
<dbReference type="Proteomes" id="UP001620645">
    <property type="component" value="Unassembled WGS sequence"/>
</dbReference>
<keyword evidence="3" id="KW-1185">Reference proteome</keyword>
<name>A0ABD2IIM5_HETSC</name>
<dbReference type="EMBL" id="JBICCN010000298">
    <property type="protein sequence ID" value="KAL3079974.1"/>
    <property type="molecule type" value="Genomic_DNA"/>
</dbReference>
<proteinExistence type="predicted"/>
<evidence type="ECO:0000313" key="3">
    <source>
        <dbReference type="Proteomes" id="UP001620645"/>
    </source>
</evidence>
<gene>
    <name evidence="2" type="ORF">niasHS_011468</name>
</gene>
<accession>A0ABD2IIM5</accession>
<keyword evidence="1" id="KW-0175">Coiled coil</keyword>
<comment type="caution">
    <text evidence="2">The sequence shown here is derived from an EMBL/GenBank/DDBJ whole genome shotgun (WGS) entry which is preliminary data.</text>
</comment>
<sequence length="122" mass="13798">MGSQTARIASAAWYANRGVHYKIEDCPDIPVDEDGYVPPEQTGLIADQLPSNQFSIFLDMLIVMPSSANSRPKKLSAFDAFAQKAEDFVDQLRTRITELEQQNRTLHRNLRQKGIKTNLIYA</sequence>
<dbReference type="AlphaFoldDB" id="A0ABD2IIM5"/>
<reference evidence="2 3" key="1">
    <citation type="submission" date="2024-10" db="EMBL/GenBank/DDBJ databases">
        <authorList>
            <person name="Kim D."/>
        </authorList>
    </citation>
    <scope>NUCLEOTIDE SEQUENCE [LARGE SCALE GENOMIC DNA]</scope>
    <source>
        <strain evidence="2">Taebaek</strain>
    </source>
</reference>
<organism evidence="2 3">
    <name type="scientific">Heterodera schachtii</name>
    <name type="common">Sugarbeet cyst nematode worm</name>
    <name type="synonym">Tylenchus schachtii</name>
    <dbReference type="NCBI Taxonomy" id="97005"/>
    <lineage>
        <taxon>Eukaryota</taxon>
        <taxon>Metazoa</taxon>
        <taxon>Ecdysozoa</taxon>
        <taxon>Nematoda</taxon>
        <taxon>Chromadorea</taxon>
        <taxon>Rhabditida</taxon>
        <taxon>Tylenchina</taxon>
        <taxon>Tylenchomorpha</taxon>
        <taxon>Tylenchoidea</taxon>
        <taxon>Heteroderidae</taxon>
        <taxon>Heteroderinae</taxon>
        <taxon>Heterodera</taxon>
    </lineage>
</organism>
<protein>
    <submittedName>
        <fullName evidence="2">Uncharacterized protein</fullName>
    </submittedName>
</protein>